<accession>A0ABW3XE20</accession>
<sequence length="122" mass="13755">MADISFGIFVLLVMVAVSLFSVRAAWLHWTDSDRAPDAATHRYSTDPSAGACFTLGSFPLLMLHATIAWFSWPKFSVPPHRRSETGSVIEWWRDRRDLRAAIKEAGQRDAQGQHSTDLPKQE</sequence>
<feature type="region of interest" description="Disordered" evidence="1">
    <location>
        <begin position="103"/>
        <end position="122"/>
    </location>
</feature>
<keyword evidence="4" id="KW-1185">Reference proteome</keyword>
<comment type="caution">
    <text evidence="3">The sequence shown here is derived from an EMBL/GenBank/DDBJ whole genome shotgun (WGS) entry which is preliminary data.</text>
</comment>
<evidence type="ECO:0000256" key="2">
    <source>
        <dbReference type="SAM" id="Phobius"/>
    </source>
</evidence>
<proteinExistence type="predicted"/>
<gene>
    <name evidence="3" type="ORF">ACFQ5X_15585</name>
</gene>
<reference evidence="4" key="1">
    <citation type="journal article" date="2019" name="Int. J. Syst. Evol. Microbiol.">
        <title>The Global Catalogue of Microorganisms (GCM) 10K type strain sequencing project: providing services to taxonomists for standard genome sequencing and annotation.</title>
        <authorList>
            <consortium name="The Broad Institute Genomics Platform"/>
            <consortium name="The Broad Institute Genome Sequencing Center for Infectious Disease"/>
            <person name="Wu L."/>
            <person name="Ma J."/>
        </authorList>
    </citation>
    <scope>NUCLEOTIDE SEQUENCE [LARGE SCALE GENOMIC DNA]</scope>
    <source>
        <strain evidence="4">CGMCC 4.7020</strain>
    </source>
</reference>
<organism evidence="3 4">
    <name type="scientific">Streptomyces kaempferi</name>
    <dbReference type="NCBI Taxonomy" id="333725"/>
    <lineage>
        <taxon>Bacteria</taxon>
        <taxon>Bacillati</taxon>
        <taxon>Actinomycetota</taxon>
        <taxon>Actinomycetes</taxon>
        <taxon>Kitasatosporales</taxon>
        <taxon>Streptomycetaceae</taxon>
        <taxon>Streptomyces</taxon>
    </lineage>
</organism>
<evidence type="ECO:0000313" key="4">
    <source>
        <dbReference type="Proteomes" id="UP001597058"/>
    </source>
</evidence>
<dbReference type="Proteomes" id="UP001597058">
    <property type="component" value="Unassembled WGS sequence"/>
</dbReference>
<evidence type="ECO:0000313" key="3">
    <source>
        <dbReference type="EMBL" id="MFD1307263.1"/>
    </source>
</evidence>
<keyword evidence="2" id="KW-0812">Transmembrane</keyword>
<name>A0ABW3XE20_9ACTN</name>
<evidence type="ECO:0000256" key="1">
    <source>
        <dbReference type="SAM" id="MobiDB-lite"/>
    </source>
</evidence>
<dbReference type="EMBL" id="JBHTMM010000016">
    <property type="protein sequence ID" value="MFD1307263.1"/>
    <property type="molecule type" value="Genomic_DNA"/>
</dbReference>
<protein>
    <submittedName>
        <fullName evidence="3">Uncharacterized protein</fullName>
    </submittedName>
</protein>
<dbReference type="RefSeq" id="WP_381241266.1">
    <property type="nucleotide sequence ID" value="NZ_JBHSKH010000086.1"/>
</dbReference>
<keyword evidence="2" id="KW-1133">Transmembrane helix</keyword>
<feature type="transmembrane region" description="Helical" evidence="2">
    <location>
        <begin position="48"/>
        <end position="72"/>
    </location>
</feature>
<keyword evidence="2" id="KW-0472">Membrane</keyword>